<accession>A0A1M5PKW6</accession>
<dbReference type="InterPro" id="IPR011014">
    <property type="entry name" value="MscS_channel_TM-2"/>
</dbReference>
<feature type="domain" description="Mechanosensitive ion channel MscS" evidence="8">
    <location>
        <begin position="191"/>
        <end position="257"/>
    </location>
</feature>
<keyword evidence="6 7" id="KW-0472">Membrane</keyword>
<evidence type="ECO:0000256" key="4">
    <source>
        <dbReference type="ARBA" id="ARBA00022692"/>
    </source>
</evidence>
<dbReference type="InterPro" id="IPR006685">
    <property type="entry name" value="MscS_channel_2nd"/>
</dbReference>
<evidence type="ECO:0000259" key="8">
    <source>
        <dbReference type="Pfam" id="PF00924"/>
    </source>
</evidence>
<proteinExistence type="inferred from homology"/>
<dbReference type="InterPro" id="IPR011066">
    <property type="entry name" value="MscS_channel_C_sf"/>
</dbReference>
<dbReference type="EMBL" id="FQWY01000024">
    <property type="protein sequence ID" value="SHH02387.1"/>
    <property type="molecule type" value="Genomic_DNA"/>
</dbReference>
<dbReference type="AlphaFoldDB" id="A0A1M5PKW6"/>
<dbReference type="SUPFAM" id="SSF82861">
    <property type="entry name" value="Mechanosensitive channel protein MscS (YggB), transmembrane region"/>
    <property type="match status" value="1"/>
</dbReference>
<comment type="subcellular location">
    <subcellularLocation>
        <location evidence="1">Cell membrane</location>
        <topology evidence="1">Multi-pass membrane protein</topology>
    </subcellularLocation>
</comment>
<dbReference type="Gene3D" id="1.10.287.1260">
    <property type="match status" value="1"/>
</dbReference>
<evidence type="ECO:0000256" key="7">
    <source>
        <dbReference type="SAM" id="Phobius"/>
    </source>
</evidence>
<feature type="transmembrane region" description="Helical" evidence="7">
    <location>
        <begin position="170"/>
        <end position="188"/>
    </location>
</feature>
<dbReference type="GO" id="GO:0055085">
    <property type="term" value="P:transmembrane transport"/>
    <property type="evidence" value="ECO:0007669"/>
    <property type="project" value="InterPro"/>
</dbReference>
<feature type="domain" description="Mechanosensitive ion channel transmembrane helices 2/3" evidence="10">
    <location>
        <begin position="148"/>
        <end position="189"/>
    </location>
</feature>
<evidence type="ECO:0000313" key="12">
    <source>
        <dbReference type="Proteomes" id="UP000242329"/>
    </source>
</evidence>
<dbReference type="InterPro" id="IPR010920">
    <property type="entry name" value="LSM_dom_sf"/>
</dbReference>
<name>A0A1M5PKW6_9FIRM</name>
<dbReference type="SUPFAM" id="SSF50182">
    <property type="entry name" value="Sm-like ribonucleoproteins"/>
    <property type="match status" value="1"/>
</dbReference>
<dbReference type="Pfam" id="PF21088">
    <property type="entry name" value="MS_channel_1st"/>
    <property type="match status" value="1"/>
</dbReference>
<dbReference type="InterPro" id="IPR049142">
    <property type="entry name" value="MS_channel_1st"/>
</dbReference>
<keyword evidence="5 7" id="KW-1133">Transmembrane helix</keyword>
<dbReference type="Pfam" id="PF00924">
    <property type="entry name" value="MS_channel_2nd"/>
    <property type="match status" value="1"/>
</dbReference>
<dbReference type="Pfam" id="PF21082">
    <property type="entry name" value="MS_channel_3rd"/>
    <property type="match status" value="1"/>
</dbReference>
<keyword evidence="3" id="KW-1003">Cell membrane</keyword>
<dbReference type="Gene3D" id="2.30.30.60">
    <property type="match status" value="1"/>
</dbReference>
<dbReference type="Proteomes" id="UP000242329">
    <property type="component" value="Unassembled WGS sequence"/>
</dbReference>
<gene>
    <name evidence="11" type="ORF">SAMN02745221_01498</name>
</gene>
<evidence type="ECO:0000259" key="10">
    <source>
        <dbReference type="Pfam" id="PF21088"/>
    </source>
</evidence>
<feature type="transmembrane region" description="Helical" evidence="7">
    <location>
        <begin position="105"/>
        <end position="122"/>
    </location>
</feature>
<dbReference type="InterPro" id="IPR049278">
    <property type="entry name" value="MS_channel_C"/>
</dbReference>
<evidence type="ECO:0000256" key="6">
    <source>
        <dbReference type="ARBA" id="ARBA00023136"/>
    </source>
</evidence>
<dbReference type="Gene3D" id="3.30.70.100">
    <property type="match status" value="1"/>
</dbReference>
<dbReference type="RefSeq" id="WP_242939023.1">
    <property type="nucleotide sequence ID" value="NZ_FQWY01000024.1"/>
</dbReference>
<dbReference type="SUPFAM" id="SSF82689">
    <property type="entry name" value="Mechanosensitive channel protein MscS (YggB), C-terminal domain"/>
    <property type="match status" value="1"/>
</dbReference>
<keyword evidence="4 7" id="KW-0812">Transmembrane</keyword>
<dbReference type="PANTHER" id="PTHR30566:SF5">
    <property type="entry name" value="MECHANOSENSITIVE ION CHANNEL PROTEIN 1, MITOCHONDRIAL-RELATED"/>
    <property type="match status" value="1"/>
</dbReference>
<organism evidence="11 12">
    <name type="scientific">Thermosyntropha lipolytica DSM 11003</name>
    <dbReference type="NCBI Taxonomy" id="1123382"/>
    <lineage>
        <taxon>Bacteria</taxon>
        <taxon>Bacillati</taxon>
        <taxon>Bacillota</taxon>
        <taxon>Clostridia</taxon>
        <taxon>Eubacteriales</taxon>
        <taxon>Syntrophomonadaceae</taxon>
        <taxon>Thermosyntropha</taxon>
    </lineage>
</organism>
<evidence type="ECO:0000256" key="3">
    <source>
        <dbReference type="ARBA" id="ARBA00022475"/>
    </source>
</evidence>
<dbReference type="STRING" id="1123382.SAMN02745221_01498"/>
<evidence type="ECO:0000259" key="9">
    <source>
        <dbReference type="Pfam" id="PF21082"/>
    </source>
</evidence>
<dbReference type="InterPro" id="IPR023408">
    <property type="entry name" value="MscS_beta-dom_sf"/>
</dbReference>
<feature type="transmembrane region" description="Helical" evidence="7">
    <location>
        <begin position="142"/>
        <end position="163"/>
    </location>
</feature>
<dbReference type="GO" id="GO:0005886">
    <property type="term" value="C:plasma membrane"/>
    <property type="evidence" value="ECO:0007669"/>
    <property type="project" value="UniProtKB-SubCell"/>
</dbReference>
<dbReference type="PANTHER" id="PTHR30566">
    <property type="entry name" value="YNAI-RELATED MECHANOSENSITIVE ION CHANNEL"/>
    <property type="match status" value="1"/>
</dbReference>
<evidence type="ECO:0000313" key="11">
    <source>
        <dbReference type="EMBL" id="SHH02387.1"/>
    </source>
</evidence>
<comment type="similarity">
    <text evidence="2">Belongs to the MscS (TC 1.A.23) family.</text>
</comment>
<feature type="domain" description="Mechanosensitive ion channel MscS C-terminal" evidence="9">
    <location>
        <begin position="263"/>
        <end position="350"/>
    </location>
</feature>
<sequence>MSYVYDHLKWQIMGWMQRDAFWMWLKMLGLSLLIFLIFIVLRQIFFLYIYPWIRKITQNTETELDEKIWEAFEKPLSALFIISGLFFALKYLPLSAQLDLLLNKFWRSFLIIIITWGFYSLSGSHSSLAEELKVKLNLDYTIIQFFSKVARILIVIIALLVLAEEWDYDVSGLIAGLGLGGLAFALAAKDALANIFGGIVVILDKPFAVGDWIKTPSIEGTVEEISFRSTKIRAFDQALITMPNSALANEPITNYSRMGKRRVRFYLGVTYGTPPEKIERVAVRIKELLANHAGVHPETIMVYFDQFNESSLDILVYFFTNSTDLAEHLATKHDINLKIMDILAEEGVSIAFPSRSIYVETWPEDGGKGRED</sequence>
<evidence type="ECO:0000256" key="2">
    <source>
        <dbReference type="ARBA" id="ARBA00008017"/>
    </source>
</evidence>
<protein>
    <submittedName>
        <fullName evidence="11">MscS family membrane protein</fullName>
    </submittedName>
</protein>
<feature type="transmembrane region" description="Helical" evidence="7">
    <location>
        <begin position="21"/>
        <end position="50"/>
    </location>
</feature>
<reference evidence="12" key="1">
    <citation type="submission" date="2016-11" db="EMBL/GenBank/DDBJ databases">
        <authorList>
            <person name="Varghese N."/>
            <person name="Submissions S."/>
        </authorList>
    </citation>
    <scope>NUCLEOTIDE SEQUENCE [LARGE SCALE GENOMIC DNA]</scope>
    <source>
        <strain evidence="12">DSM 11003</strain>
    </source>
</reference>
<evidence type="ECO:0000256" key="5">
    <source>
        <dbReference type="ARBA" id="ARBA00022989"/>
    </source>
</evidence>
<keyword evidence="12" id="KW-1185">Reference proteome</keyword>
<feature type="transmembrane region" description="Helical" evidence="7">
    <location>
        <begin position="76"/>
        <end position="93"/>
    </location>
</feature>
<evidence type="ECO:0000256" key="1">
    <source>
        <dbReference type="ARBA" id="ARBA00004651"/>
    </source>
</evidence>